<dbReference type="InterPro" id="IPR016883">
    <property type="entry name" value="UCP028431"/>
</dbReference>
<name>A0A1M5VW37_9BACT</name>
<sequence>MRRLSQRLLLACSITVLFFYSTFAQQAATAPAKVPLPKAFLDSLTRQTFDFFWDLAGKDNGQQPDRWPSESFSSIAATGFGLTSYIVGVERKFITREQAAARVLTTLKFMQGLPKGEAPSGVAGYKGFFYHFLDMKTGLRYQQVELSTIDTGLLMAGILTVQSYFDGPDATEKQIRDIADALYLGVEWDWAMNGKDVMSMGWHPEHGFIDANWKGYNEAMILYILALGSPTHSIPAASWKTWTDSYQWAKYQGQEFVNFGPLFGHQYSHMFIDFKGISDPYMKTKGIDYFENSRRATYANRAYCALNPGGYVGYDKTSWGLTACDGPGNDKKSNPNVSFEGYNARGASQFYLRDDGTIAPTAVGGSLAFAPEICIPTLVEMKKRHGTKLYDKYGFKDAYNMSITYADGTQGWYDKDYLGIDQGPILIQLENWRTRIIWTTMKKNKYIREGLKKAGFTGGWLEQP</sequence>
<dbReference type="InterPro" id="IPR019282">
    <property type="entry name" value="Glycoamylase-like_cons_dom"/>
</dbReference>
<dbReference type="Proteomes" id="UP000184212">
    <property type="component" value="Unassembled WGS sequence"/>
</dbReference>
<feature type="domain" description="Glycoamylase-like" evidence="2">
    <location>
        <begin position="212"/>
        <end position="444"/>
    </location>
</feature>
<evidence type="ECO:0000313" key="4">
    <source>
        <dbReference type="Proteomes" id="UP000184212"/>
    </source>
</evidence>
<reference evidence="3 4" key="1">
    <citation type="submission" date="2016-11" db="EMBL/GenBank/DDBJ databases">
        <authorList>
            <person name="Jaros S."/>
            <person name="Januszkiewicz K."/>
            <person name="Wedrychowicz H."/>
        </authorList>
    </citation>
    <scope>NUCLEOTIDE SEQUENCE [LARGE SCALE GENOMIC DNA]</scope>
    <source>
        <strain evidence="3 4">DSM 24574</strain>
    </source>
</reference>
<dbReference type="OrthoDB" id="5937621at2"/>
<evidence type="ECO:0000256" key="1">
    <source>
        <dbReference type="SAM" id="SignalP"/>
    </source>
</evidence>
<dbReference type="Pfam" id="PF10091">
    <property type="entry name" value="Glycoamylase"/>
    <property type="match status" value="1"/>
</dbReference>
<dbReference type="PIRSF" id="PIRSF028431">
    <property type="entry name" value="UCP028431"/>
    <property type="match status" value="1"/>
</dbReference>
<feature type="signal peptide" evidence="1">
    <location>
        <begin position="1"/>
        <end position="27"/>
    </location>
</feature>
<dbReference type="EMBL" id="FQWQ01000004">
    <property type="protein sequence ID" value="SHH79472.1"/>
    <property type="molecule type" value="Genomic_DNA"/>
</dbReference>
<dbReference type="STRING" id="947013.SAMN04488109_5464"/>
<protein>
    <recommendedName>
        <fullName evidence="2">Glycoamylase-like domain-containing protein</fullName>
    </recommendedName>
</protein>
<feature type="chain" id="PRO_5012206444" description="Glycoamylase-like domain-containing protein" evidence="1">
    <location>
        <begin position="28"/>
        <end position="464"/>
    </location>
</feature>
<keyword evidence="4" id="KW-1185">Reference proteome</keyword>
<proteinExistence type="predicted"/>
<gene>
    <name evidence="3" type="ORF">SAMN04488109_5464</name>
</gene>
<dbReference type="Gene3D" id="1.50.10.140">
    <property type="match status" value="1"/>
</dbReference>
<keyword evidence="1" id="KW-0732">Signal</keyword>
<evidence type="ECO:0000259" key="2">
    <source>
        <dbReference type="Pfam" id="PF10091"/>
    </source>
</evidence>
<dbReference type="AlphaFoldDB" id="A0A1M5VW37"/>
<organism evidence="3 4">
    <name type="scientific">Chryseolinea serpens</name>
    <dbReference type="NCBI Taxonomy" id="947013"/>
    <lineage>
        <taxon>Bacteria</taxon>
        <taxon>Pseudomonadati</taxon>
        <taxon>Bacteroidota</taxon>
        <taxon>Cytophagia</taxon>
        <taxon>Cytophagales</taxon>
        <taxon>Fulvivirgaceae</taxon>
        <taxon>Chryseolinea</taxon>
    </lineage>
</organism>
<dbReference type="RefSeq" id="WP_073140925.1">
    <property type="nucleotide sequence ID" value="NZ_FQWQ01000004.1"/>
</dbReference>
<accession>A0A1M5VW37</accession>
<evidence type="ECO:0000313" key="3">
    <source>
        <dbReference type="EMBL" id="SHH79472.1"/>
    </source>
</evidence>